<feature type="region of interest" description="Disordered" evidence="1">
    <location>
        <begin position="64"/>
        <end position="87"/>
    </location>
</feature>
<feature type="compositionally biased region" description="Basic residues" evidence="1">
    <location>
        <begin position="567"/>
        <end position="576"/>
    </location>
</feature>
<feature type="compositionally biased region" description="Polar residues" evidence="1">
    <location>
        <begin position="18"/>
        <end position="30"/>
    </location>
</feature>
<evidence type="ECO:0000313" key="2">
    <source>
        <dbReference type="EMBL" id="RHZ80870.1"/>
    </source>
</evidence>
<sequence>MRRVFSFATSSFEDLKANTTQPLSNSQSENIITHKKKKEKIRQKKDIITEEEVNNMEYIGERKKQNRKSYIQPPPQGYSGHAKEKKSRLSKYVEPHDFLGNFSFEETIKEEENGDEKIKKSKKKSNGLKDMKEKRMSRGHDNYRDSRNSTTLEVVDNDKFYISITNNNSLPQGFRRPTPQYGYPDLNVNNTNNIRFAVRESDDDDDDDDDDDLPLGIRLQQNRSVNSVNSINSINSANSLGSSNYYHNRSLSSASSLYIEELPKYKMSKRHSGIPPLSPTPTPVIPTSRMRNLSLNMVRPRTDSFTRNIPPPRRASDGAVLALPTVPPNEKDSKRMSTLEYHRYQQELIAAQYQRHGVNPLPVSDEQHIESLNPGRPTLIQVSQEYKNNISTIVEAVNAQPNNPRRLNELNENAQIRSKRLSCIDGGRRMNLVENNPTSSGRLSENSLYYGENRRINPETTIMQQQLYLPRAPQPQRNSTIVNLPSKFQHSATSLSSGSTNLSSSGGSGGPPTPKNKRSSSVTIMGEGGNYIGVGNNSGSGNSRSSTPSSIGSIGVGYMVEKNEREKRKKGTLKIK</sequence>
<dbReference type="Proteomes" id="UP000266861">
    <property type="component" value="Unassembled WGS sequence"/>
</dbReference>
<keyword evidence="3" id="KW-1185">Reference proteome</keyword>
<protein>
    <submittedName>
        <fullName evidence="2">Uncharacterized protein</fullName>
    </submittedName>
</protein>
<evidence type="ECO:0000313" key="3">
    <source>
        <dbReference type="Proteomes" id="UP000266861"/>
    </source>
</evidence>
<feature type="compositionally biased region" description="Low complexity" evidence="1">
    <location>
        <begin position="539"/>
        <end position="553"/>
    </location>
</feature>
<dbReference type="EMBL" id="PQFF01000122">
    <property type="protein sequence ID" value="RHZ80870.1"/>
    <property type="molecule type" value="Genomic_DNA"/>
</dbReference>
<feature type="region of interest" description="Disordered" evidence="1">
    <location>
        <begin position="302"/>
        <end position="334"/>
    </location>
</feature>
<feature type="region of interest" description="Disordered" evidence="1">
    <location>
        <begin position="18"/>
        <end position="42"/>
    </location>
</feature>
<evidence type="ECO:0000256" key="1">
    <source>
        <dbReference type="SAM" id="MobiDB-lite"/>
    </source>
</evidence>
<dbReference type="OrthoDB" id="2441776at2759"/>
<feature type="compositionally biased region" description="Basic and acidic residues" evidence="1">
    <location>
        <begin position="127"/>
        <end position="147"/>
    </location>
</feature>
<feature type="compositionally biased region" description="Basic residues" evidence="1">
    <location>
        <begin position="33"/>
        <end position="42"/>
    </location>
</feature>
<reference evidence="2 3" key="1">
    <citation type="submission" date="2018-08" db="EMBL/GenBank/DDBJ databases">
        <title>Genome and evolution of the arbuscular mycorrhizal fungus Diversispora epigaea (formerly Glomus versiforme) and its bacterial endosymbionts.</title>
        <authorList>
            <person name="Sun X."/>
            <person name="Fei Z."/>
            <person name="Harrison M."/>
        </authorList>
    </citation>
    <scope>NUCLEOTIDE SEQUENCE [LARGE SCALE GENOMIC DNA]</scope>
    <source>
        <strain evidence="2 3">IT104</strain>
    </source>
</reference>
<feature type="region of interest" description="Disordered" evidence="1">
    <location>
        <begin position="489"/>
        <end position="576"/>
    </location>
</feature>
<organism evidence="2 3">
    <name type="scientific">Diversispora epigaea</name>
    <dbReference type="NCBI Taxonomy" id="1348612"/>
    <lineage>
        <taxon>Eukaryota</taxon>
        <taxon>Fungi</taxon>
        <taxon>Fungi incertae sedis</taxon>
        <taxon>Mucoromycota</taxon>
        <taxon>Glomeromycotina</taxon>
        <taxon>Glomeromycetes</taxon>
        <taxon>Diversisporales</taxon>
        <taxon>Diversisporaceae</taxon>
        <taxon>Diversispora</taxon>
    </lineage>
</organism>
<dbReference type="AlphaFoldDB" id="A0A397J7W6"/>
<gene>
    <name evidence="2" type="ORF">Glove_131g82</name>
</gene>
<name>A0A397J7W6_9GLOM</name>
<feature type="compositionally biased region" description="Gly residues" evidence="1">
    <location>
        <begin position="526"/>
        <end position="538"/>
    </location>
</feature>
<feature type="compositionally biased region" description="Low complexity" evidence="1">
    <location>
        <begin position="491"/>
        <end position="505"/>
    </location>
</feature>
<comment type="caution">
    <text evidence="2">The sequence shown here is derived from an EMBL/GenBank/DDBJ whole genome shotgun (WGS) entry which is preliminary data.</text>
</comment>
<proteinExistence type="predicted"/>
<accession>A0A397J7W6</accession>
<feature type="region of interest" description="Disordered" evidence="1">
    <location>
        <begin position="110"/>
        <end position="148"/>
    </location>
</feature>